<accession>A0A4S3KV50</accession>
<protein>
    <recommendedName>
        <fullName evidence="3">Peptidase M61 catalytic domain-containing protein</fullName>
    </recommendedName>
</protein>
<dbReference type="OrthoDB" id="6382779at2"/>
<dbReference type="EMBL" id="SMAF01000010">
    <property type="protein sequence ID" value="TCS97943.1"/>
    <property type="molecule type" value="Genomic_DNA"/>
</dbReference>
<evidence type="ECO:0008006" key="3">
    <source>
        <dbReference type="Google" id="ProtNLM"/>
    </source>
</evidence>
<gene>
    <name evidence="1" type="ORF">EDC25_1104</name>
</gene>
<dbReference type="RefSeq" id="WP_123522537.1">
    <property type="nucleotide sequence ID" value="NZ_JBHLWF010000033.1"/>
</dbReference>
<dbReference type="Proteomes" id="UP000294599">
    <property type="component" value="Unassembled WGS sequence"/>
</dbReference>
<sequence>MIERAFGIRTLLAIGLLLLASVATAKQRRFDVDYTVGFAPAEGQALVTLKLTPRDGRASRIDFAMPDDRYTDIEGDGEVDRNGDRVVWTPPGNGGELRWRYRIDKRRRDGGHDARITASWTIVRGDHLFPSARVRMTPDTDSRTRLRFELPEGWTNVDTPWKLARDGRSFVVVNPETRFDRPTGWIIAGDVGTRREQYEGIEVAVGAPKGDNMPRQQILAMVGWTLPEMQRIFGRLPSKLLIVGAGDAMWRGGLSGPRSLYMHSGRPLISENGTSTLLHELTHLITRISGRNGHKYISEGVAEFYSIELLHRTGGTTDARYQRTREQLQRWSRNVKSLRVPRAHGPVTARAVLLFMDLDKEIREATGDEKSFDDVTRLLMAKRKVDTADLIEAATQVLGRPSDTLDTPLIR</sequence>
<evidence type="ECO:0000313" key="1">
    <source>
        <dbReference type="EMBL" id="TCS97943.1"/>
    </source>
</evidence>
<proteinExistence type="predicted"/>
<organism evidence="1 2">
    <name type="scientific">Pseudofulvimonas gallinarii</name>
    <dbReference type="NCBI Taxonomy" id="634155"/>
    <lineage>
        <taxon>Bacteria</taxon>
        <taxon>Pseudomonadati</taxon>
        <taxon>Pseudomonadota</taxon>
        <taxon>Gammaproteobacteria</taxon>
        <taxon>Lysobacterales</taxon>
        <taxon>Rhodanobacteraceae</taxon>
        <taxon>Pseudofulvimonas</taxon>
    </lineage>
</organism>
<comment type="caution">
    <text evidence="1">The sequence shown here is derived from an EMBL/GenBank/DDBJ whole genome shotgun (WGS) entry which is preliminary data.</text>
</comment>
<keyword evidence="2" id="KW-1185">Reference proteome</keyword>
<name>A0A4S3KV50_9GAMM</name>
<reference evidence="1 2" key="1">
    <citation type="submission" date="2019-03" db="EMBL/GenBank/DDBJ databases">
        <title>Genomic Encyclopedia of Type Strains, Phase IV (KMG-IV): sequencing the most valuable type-strain genomes for metagenomic binning, comparative biology and taxonomic classification.</title>
        <authorList>
            <person name="Goeker M."/>
        </authorList>
    </citation>
    <scope>NUCLEOTIDE SEQUENCE [LARGE SCALE GENOMIC DNA]</scope>
    <source>
        <strain evidence="1 2">DSM 21944</strain>
    </source>
</reference>
<evidence type="ECO:0000313" key="2">
    <source>
        <dbReference type="Proteomes" id="UP000294599"/>
    </source>
</evidence>
<dbReference type="AlphaFoldDB" id="A0A4S3KV50"/>
<dbReference type="SUPFAM" id="SSF55486">
    <property type="entry name" value="Metalloproteases ('zincins'), catalytic domain"/>
    <property type="match status" value="1"/>
</dbReference>